<evidence type="ECO:0000313" key="2">
    <source>
        <dbReference type="Proteomes" id="UP000011185"/>
    </source>
</evidence>
<proteinExistence type="predicted"/>
<dbReference type="EMBL" id="JH994045">
    <property type="protein sequence ID" value="ELQ74355.1"/>
    <property type="molecule type" value="Genomic_DNA"/>
</dbReference>
<organism evidence="1 2">
    <name type="scientific">Trachipleistophora hominis</name>
    <name type="common">Microsporidian parasite</name>
    <dbReference type="NCBI Taxonomy" id="72359"/>
    <lineage>
        <taxon>Eukaryota</taxon>
        <taxon>Fungi</taxon>
        <taxon>Fungi incertae sedis</taxon>
        <taxon>Microsporidia</taxon>
        <taxon>Pleistophoridae</taxon>
        <taxon>Trachipleistophora</taxon>
    </lineage>
</organism>
<evidence type="ECO:0000313" key="1">
    <source>
        <dbReference type="EMBL" id="ELQ74355.1"/>
    </source>
</evidence>
<name>L7JSS9_TRAHO</name>
<reference evidence="1 2" key="1">
    <citation type="journal article" date="2012" name="PLoS Pathog.">
        <title>The genome of the obligate intracellular parasite Trachipleistophora hominis: new insights into microsporidian genome dynamics and reductive evolution.</title>
        <authorList>
            <person name="Heinz E."/>
            <person name="Williams T.A."/>
            <person name="Nakjang S."/>
            <person name="Noel C.J."/>
            <person name="Swan D.C."/>
            <person name="Goldberg A.V."/>
            <person name="Harris S.R."/>
            <person name="Weinmaier T."/>
            <person name="Markert S."/>
            <person name="Becher D."/>
            <person name="Bernhardt J."/>
            <person name="Dagan T."/>
            <person name="Hacker C."/>
            <person name="Lucocq J.M."/>
            <person name="Schweder T."/>
            <person name="Rattei T."/>
            <person name="Hall N."/>
            <person name="Hirt R.P."/>
            <person name="Embley T.M."/>
        </authorList>
    </citation>
    <scope>NUCLEOTIDE SEQUENCE [LARGE SCALE GENOMIC DNA]</scope>
</reference>
<dbReference type="Proteomes" id="UP000011185">
    <property type="component" value="Unassembled WGS sequence"/>
</dbReference>
<keyword evidence="2" id="KW-1185">Reference proteome</keyword>
<dbReference type="VEuPathDB" id="MicrosporidiaDB:THOM_2718"/>
<dbReference type="InParanoid" id="L7JSS9"/>
<accession>L7JSS9</accession>
<dbReference type="HOGENOM" id="CLU_004199_1_0_1"/>
<protein>
    <submittedName>
        <fullName evidence="1">Putative LRR containing protein</fullName>
    </submittedName>
</protein>
<sequence>MLYCNLYLPDNLEVVTLERTEIMKYYMLNVNDACDKITMTLVTGAVHIPYIRRTLNIQFQRIWSFKLLRYRNVIEELVIDGVKLMSSTTIIPTSIRRITLRNITTNDSSVSVVFPTDIKEITLDEFNGYAQFKGFTNELSMFACFNRGRFRSKRAKENDSMLDIYMEGATLFELRNFLPIVSSIYMSRVDIRQIGVLQLSANINELSISNSIGTVNFEFIPHFKGFEFQEMRMFDKMCHKLHFKKARNGQPSHLYVANFQIQETIHFRPEIDEYVFHNVIVIKPNYVAVDKNFKRVKLTNCKGRFKIPGFVSNDKFGTVDVYNGYCGHLEVTRQHEESFDILVRNLIFYKLVIRTNINTAEFDQVKVVKWLHIATSQCKRLILNKFTGPLFVPNITSFKALKLFYLQGLNTLSELPALGKQIRSTQETPVNVESNQVVTLSCTDIAMPIVIGGDNDVNISISKCTFPVNVIGVLIDAVADKSSFCVVSGTEFYLISSYEQEPSELKLVSHHFRGVWRVKKDIGFLSLIKITSTDDSVLQLNEGLHSIRLDSSKIDIDATHAKNLRTITLINTISIAYNPAIHHSLSYLSISDMNIDFGFDLVPSLSTFLLKNCILVPDVVIKVNEGISLLSISRFDGTIDMTRVTGLKNMKFNQGCTLYCDKCTRTPENSLLYIENYTFEHNVAFFDDIETIHLKNVRTAEKTKLTLGRRCKRLKLESLAVNIDLSQAALLEKVTLKDMSDLDVKDFLTRLSTVKILVLENVDIKNDLKLPYQIRIIILRRTILANNAHFIFNPKCNEVRLHHCIGVYDLSKIENLEVFGLHPELVKKSRFMVNLPSLNKLRELDIAYNLNNECLTYHCPMKYVNLQSLTVRTLDHLDKSTPYLQSSFTLYYILNSIDHNTWSYQKIFKYMPAYQPLSDSKTNFLSIKTNIFMNQFFTINLKNKLEYLNLVGCSLSKENVSVLKEFTSLHTLIIDCAFIDNSLFINVPDQLETLEIIDRKVHENLHVNLHNLDFTTVQSLKKHKSIKNIVLDESIMRYRPIFDCLPLKLESLKIKKFPDVVNFCAQSDQKIVVRRLTVLLDGPDTYPLTMIDSNPMISQYYQLFNLLRNYINFNELEELALEASGKLVSLDEKTYQIK</sequence>
<dbReference type="AlphaFoldDB" id="L7JSS9"/>
<dbReference type="Gene3D" id="3.80.10.10">
    <property type="entry name" value="Ribonuclease Inhibitor"/>
    <property type="match status" value="1"/>
</dbReference>
<gene>
    <name evidence="1" type="ORF">THOM_2718</name>
</gene>
<dbReference type="InterPro" id="IPR032675">
    <property type="entry name" value="LRR_dom_sf"/>
</dbReference>